<gene>
    <name evidence="1" type="ORF">V1477_006034</name>
</gene>
<sequence length="63" mass="7542">MCFLGTWVRGSFNYLGIFIFRKLVSLVALDDRFYAKDYVKKMISYQRVINTVVDKMICMIQYE</sequence>
<keyword evidence="2" id="KW-1185">Reference proteome</keyword>
<reference evidence="1 2" key="1">
    <citation type="journal article" date="2024" name="Ann. Entomol. Soc. Am.">
        <title>Genomic analyses of the southern and eastern yellowjacket wasps (Hymenoptera: Vespidae) reveal evolutionary signatures of social life.</title>
        <authorList>
            <person name="Catto M.A."/>
            <person name="Caine P.B."/>
            <person name="Orr S.E."/>
            <person name="Hunt B.G."/>
            <person name="Goodisman M.A.D."/>
        </authorList>
    </citation>
    <scope>NUCLEOTIDE SEQUENCE [LARGE SCALE GENOMIC DNA]</scope>
    <source>
        <strain evidence="1">232</strain>
        <tissue evidence="1">Head and thorax</tissue>
    </source>
</reference>
<evidence type="ECO:0000313" key="1">
    <source>
        <dbReference type="EMBL" id="KAL2745643.1"/>
    </source>
</evidence>
<comment type="caution">
    <text evidence="1">The sequence shown here is derived from an EMBL/GenBank/DDBJ whole genome shotgun (WGS) entry which is preliminary data.</text>
</comment>
<dbReference type="EMBL" id="JAYRBN010000041">
    <property type="protein sequence ID" value="KAL2745643.1"/>
    <property type="molecule type" value="Genomic_DNA"/>
</dbReference>
<accession>A0ABD2CKK2</accession>
<dbReference type="AlphaFoldDB" id="A0ABD2CKK2"/>
<dbReference type="Proteomes" id="UP001607303">
    <property type="component" value="Unassembled WGS sequence"/>
</dbReference>
<proteinExistence type="predicted"/>
<protein>
    <submittedName>
        <fullName evidence="1">Uncharacterized protein</fullName>
    </submittedName>
</protein>
<name>A0ABD2CKK2_VESMC</name>
<evidence type="ECO:0000313" key="2">
    <source>
        <dbReference type="Proteomes" id="UP001607303"/>
    </source>
</evidence>
<organism evidence="1 2">
    <name type="scientific">Vespula maculifrons</name>
    <name type="common">Eastern yellow jacket</name>
    <name type="synonym">Wasp</name>
    <dbReference type="NCBI Taxonomy" id="7453"/>
    <lineage>
        <taxon>Eukaryota</taxon>
        <taxon>Metazoa</taxon>
        <taxon>Ecdysozoa</taxon>
        <taxon>Arthropoda</taxon>
        <taxon>Hexapoda</taxon>
        <taxon>Insecta</taxon>
        <taxon>Pterygota</taxon>
        <taxon>Neoptera</taxon>
        <taxon>Endopterygota</taxon>
        <taxon>Hymenoptera</taxon>
        <taxon>Apocrita</taxon>
        <taxon>Aculeata</taxon>
        <taxon>Vespoidea</taxon>
        <taxon>Vespidae</taxon>
        <taxon>Vespinae</taxon>
        <taxon>Vespula</taxon>
    </lineage>
</organism>